<dbReference type="InterPro" id="IPR050291">
    <property type="entry name" value="CDF_Transporter"/>
</dbReference>
<proteinExistence type="inferred from homology"/>
<dbReference type="SUPFAM" id="SSF160240">
    <property type="entry name" value="Cation efflux protein cytoplasmic domain-like"/>
    <property type="match status" value="1"/>
</dbReference>
<dbReference type="Pfam" id="PF01545">
    <property type="entry name" value="Cation_efflux"/>
    <property type="match status" value="1"/>
</dbReference>
<dbReference type="PANTHER" id="PTHR43840">
    <property type="entry name" value="MITOCHONDRIAL METAL TRANSPORTER 1-RELATED"/>
    <property type="match status" value="1"/>
</dbReference>
<feature type="transmembrane region" description="Helical" evidence="7">
    <location>
        <begin position="145"/>
        <end position="164"/>
    </location>
</feature>
<dbReference type="PANTHER" id="PTHR43840:SF15">
    <property type="entry name" value="MITOCHONDRIAL METAL TRANSPORTER 1-RELATED"/>
    <property type="match status" value="1"/>
</dbReference>
<sequence length="289" mass="30938">MQLSIAAAVVTIAVKMAAAWVTGSVGFLSDALESLVNLVAAVAGFIALRVAAKPADEDHHFGHGHAEYVSALLEGALIFLAAGAIIYTGLDRLLHPQPLEAPGMGLVLSVAASVLNLVVGLVLLRAGKRYRSATLNADGHHLLTDVWTSAGVVLGVAAVWATGWVWLDPVIALAVGINIIWTGYRLSRASVRSLLSEALPPEENQALDELLDHIAAQAPVEFTQRRTMASGRQRFVYLIMDVPPQWSVQASHEHADMVEERIDGLFPGAEVFIHVEPAGVPHRRLRGPF</sequence>
<keyword evidence="4 7" id="KW-0812">Transmembrane</keyword>
<feature type="domain" description="Cation efflux protein cytoplasmic" evidence="9">
    <location>
        <begin position="219"/>
        <end position="277"/>
    </location>
</feature>
<dbReference type="Pfam" id="PF16916">
    <property type="entry name" value="ZT_dimer"/>
    <property type="match status" value="1"/>
</dbReference>
<dbReference type="GO" id="GO:0015086">
    <property type="term" value="F:cadmium ion transmembrane transporter activity"/>
    <property type="evidence" value="ECO:0007669"/>
    <property type="project" value="TreeGrafter"/>
</dbReference>
<dbReference type="Gene3D" id="3.30.70.1350">
    <property type="entry name" value="Cation efflux protein, cytoplasmic domain"/>
    <property type="match status" value="1"/>
</dbReference>
<gene>
    <name evidence="10" type="ORF">G7Y31_04170</name>
</gene>
<dbReference type="InterPro" id="IPR027469">
    <property type="entry name" value="Cation_efflux_TMD_sf"/>
</dbReference>
<organism evidence="10 11">
    <name type="scientific">Corynebacterium lizhenjunii</name>
    <dbReference type="NCBI Taxonomy" id="2709394"/>
    <lineage>
        <taxon>Bacteria</taxon>
        <taxon>Bacillati</taxon>
        <taxon>Actinomycetota</taxon>
        <taxon>Actinomycetes</taxon>
        <taxon>Mycobacteriales</taxon>
        <taxon>Corynebacteriaceae</taxon>
        <taxon>Corynebacterium</taxon>
    </lineage>
</organism>
<keyword evidence="11" id="KW-1185">Reference proteome</keyword>
<evidence type="ECO:0000256" key="4">
    <source>
        <dbReference type="ARBA" id="ARBA00022692"/>
    </source>
</evidence>
<dbReference type="EMBL" id="CP064954">
    <property type="protein sequence ID" value="QPK80293.1"/>
    <property type="molecule type" value="Genomic_DNA"/>
</dbReference>
<comment type="similarity">
    <text evidence="2">Belongs to the cation diffusion facilitator (CDF) transporter (TC 2.A.4) family.</text>
</comment>
<reference evidence="10 11" key="1">
    <citation type="submission" date="2020-11" db="EMBL/GenBank/DDBJ databases">
        <title>Corynebacterium sp. ZJ-599.</title>
        <authorList>
            <person name="Zhou J."/>
        </authorList>
    </citation>
    <scope>NUCLEOTIDE SEQUENCE [LARGE SCALE GENOMIC DNA]</scope>
    <source>
        <strain evidence="10 11">ZJ-599</strain>
    </source>
</reference>
<dbReference type="InterPro" id="IPR058533">
    <property type="entry name" value="Cation_efflux_TM"/>
</dbReference>
<feature type="transmembrane region" description="Helical" evidence="7">
    <location>
        <begin position="35"/>
        <end position="52"/>
    </location>
</feature>
<feature type="transmembrane region" description="Helical" evidence="7">
    <location>
        <begin position="102"/>
        <end position="124"/>
    </location>
</feature>
<feature type="transmembrane region" description="Helical" evidence="7">
    <location>
        <begin position="170"/>
        <end position="187"/>
    </location>
</feature>
<dbReference type="InterPro" id="IPR027470">
    <property type="entry name" value="Cation_efflux_CTD"/>
</dbReference>
<evidence type="ECO:0000256" key="6">
    <source>
        <dbReference type="ARBA" id="ARBA00023136"/>
    </source>
</evidence>
<dbReference type="NCBIfam" id="TIGR01297">
    <property type="entry name" value="CDF"/>
    <property type="match status" value="1"/>
</dbReference>
<dbReference type="GO" id="GO:0006882">
    <property type="term" value="P:intracellular zinc ion homeostasis"/>
    <property type="evidence" value="ECO:0007669"/>
    <property type="project" value="TreeGrafter"/>
</dbReference>
<dbReference type="GO" id="GO:0015093">
    <property type="term" value="F:ferrous iron transmembrane transporter activity"/>
    <property type="evidence" value="ECO:0007669"/>
    <property type="project" value="TreeGrafter"/>
</dbReference>
<evidence type="ECO:0000256" key="1">
    <source>
        <dbReference type="ARBA" id="ARBA00004141"/>
    </source>
</evidence>
<accession>A0A7T0PAU7</accession>
<dbReference type="Proteomes" id="UP000594681">
    <property type="component" value="Chromosome"/>
</dbReference>
<evidence type="ECO:0000256" key="5">
    <source>
        <dbReference type="ARBA" id="ARBA00022989"/>
    </source>
</evidence>
<dbReference type="InterPro" id="IPR002524">
    <property type="entry name" value="Cation_efflux"/>
</dbReference>
<evidence type="ECO:0000313" key="11">
    <source>
        <dbReference type="Proteomes" id="UP000594681"/>
    </source>
</evidence>
<dbReference type="Gene3D" id="1.20.1510.10">
    <property type="entry name" value="Cation efflux protein transmembrane domain"/>
    <property type="match status" value="1"/>
</dbReference>
<evidence type="ECO:0000256" key="7">
    <source>
        <dbReference type="SAM" id="Phobius"/>
    </source>
</evidence>
<comment type="subcellular location">
    <subcellularLocation>
        <location evidence="1">Membrane</location>
        <topology evidence="1">Multi-pass membrane protein</topology>
    </subcellularLocation>
</comment>
<dbReference type="AlphaFoldDB" id="A0A7T0PAU7"/>
<evidence type="ECO:0000256" key="3">
    <source>
        <dbReference type="ARBA" id="ARBA00022448"/>
    </source>
</evidence>
<evidence type="ECO:0000259" key="9">
    <source>
        <dbReference type="Pfam" id="PF16916"/>
    </source>
</evidence>
<evidence type="ECO:0000313" key="10">
    <source>
        <dbReference type="EMBL" id="QPK80293.1"/>
    </source>
</evidence>
<evidence type="ECO:0000259" key="8">
    <source>
        <dbReference type="Pfam" id="PF01545"/>
    </source>
</evidence>
<dbReference type="GO" id="GO:0005886">
    <property type="term" value="C:plasma membrane"/>
    <property type="evidence" value="ECO:0007669"/>
    <property type="project" value="TreeGrafter"/>
</dbReference>
<dbReference type="KEGG" id="cliz:G7Y31_04170"/>
<dbReference type="GO" id="GO:0015341">
    <property type="term" value="F:zinc efflux antiporter activity"/>
    <property type="evidence" value="ECO:0007669"/>
    <property type="project" value="TreeGrafter"/>
</dbReference>
<dbReference type="SUPFAM" id="SSF161111">
    <property type="entry name" value="Cation efflux protein transmembrane domain-like"/>
    <property type="match status" value="1"/>
</dbReference>
<feature type="domain" description="Cation efflux protein transmembrane" evidence="8">
    <location>
        <begin position="2"/>
        <end position="195"/>
    </location>
</feature>
<dbReference type="InterPro" id="IPR036837">
    <property type="entry name" value="Cation_efflux_CTD_sf"/>
</dbReference>
<keyword evidence="5 7" id="KW-1133">Transmembrane helix</keyword>
<keyword evidence="3" id="KW-0813">Transport</keyword>
<name>A0A7T0PAU7_9CORY</name>
<protein>
    <submittedName>
        <fullName evidence="10">Cation transporter</fullName>
    </submittedName>
</protein>
<evidence type="ECO:0000256" key="2">
    <source>
        <dbReference type="ARBA" id="ARBA00008114"/>
    </source>
</evidence>
<feature type="transmembrane region" description="Helical" evidence="7">
    <location>
        <begin position="72"/>
        <end position="90"/>
    </location>
</feature>
<keyword evidence="6 7" id="KW-0472">Membrane</keyword>